<organism evidence="1 2">
    <name type="scientific">Nicotiana tabacum</name>
    <name type="common">Common tobacco</name>
    <dbReference type="NCBI Taxonomy" id="4097"/>
    <lineage>
        <taxon>Eukaryota</taxon>
        <taxon>Viridiplantae</taxon>
        <taxon>Streptophyta</taxon>
        <taxon>Embryophyta</taxon>
        <taxon>Tracheophyta</taxon>
        <taxon>Spermatophyta</taxon>
        <taxon>Magnoliopsida</taxon>
        <taxon>eudicotyledons</taxon>
        <taxon>Gunneridae</taxon>
        <taxon>Pentapetalae</taxon>
        <taxon>asterids</taxon>
        <taxon>lamiids</taxon>
        <taxon>Solanales</taxon>
        <taxon>Solanaceae</taxon>
        <taxon>Nicotianoideae</taxon>
        <taxon>Nicotianeae</taxon>
        <taxon>Nicotiana</taxon>
    </lineage>
</organism>
<dbReference type="Proteomes" id="UP000790787">
    <property type="component" value="Chromosome 10"/>
</dbReference>
<keyword evidence="1" id="KW-1185">Reference proteome</keyword>
<name>A0AC58S4V3_TOBAC</name>
<gene>
    <name evidence="2" type="primary">LOC142165211</name>
</gene>
<protein>
    <submittedName>
        <fullName evidence="2">Uncharacterized protein LOC142165211</fullName>
    </submittedName>
</protein>
<dbReference type="RefSeq" id="XP_075079914.1">
    <property type="nucleotide sequence ID" value="XM_075223813.1"/>
</dbReference>
<reference evidence="1" key="1">
    <citation type="journal article" date="2014" name="Nat. Commun.">
        <title>The tobacco genome sequence and its comparison with those of tomato and potato.</title>
        <authorList>
            <person name="Sierro N."/>
            <person name="Battey J.N."/>
            <person name="Ouadi S."/>
            <person name="Bakaher N."/>
            <person name="Bovet L."/>
            <person name="Willig A."/>
            <person name="Goepfert S."/>
            <person name="Peitsch M.C."/>
            <person name="Ivanov N.V."/>
        </authorList>
    </citation>
    <scope>NUCLEOTIDE SEQUENCE [LARGE SCALE GENOMIC DNA]</scope>
</reference>
<evidence type="ECO:0000313" key="1">
    <source>
        <dbReference type="Proteomes" id="UP000790787"/>
    </source>
</evidence>
<sequence>MAVETTGPPFLIFLPLSRLIGVACRVHGGGSAVQLVAMAARVDNRCRLVLQQCLDSPTISSAYAPQVGLSEEVKRHFWDELDEIVRGIPLYEKLFIGGGFNGHIGLSFEGYDDVHGGFDFRVRNGGGSSPLDFEKAFDLVIANSGFWKKEEHLWNGEVQGKVEAKKVLYLKLVEIKDEEDKRTKKEWYKRAKKEAKLAVTAAQMESFGRLYEELSDKGGHKKLYRLAKVRERKAHDLDQVNCIKDEDGKVLMDDAHIRHIWQSYFHKLLNEEGDRGIVLDDLDHS</sequence>
<reference evidence="2" key="2">
    <citation type="submission" date="2025-08" db="UniProtKB">
        <authorList>
            <consortium name="RefSeq"/>
        </authorList>
    </citation>
    <scope>IDENTIFICATION</scope>
    <source>
        <tissue evidence="2">Leaf</tissue>
    </source>
</reference>
<proteinExistence type="predicted"/>
<accession>A0AC58S4V3</accession>
<evidence type="ECO:0000313" key="2">
    <source>
        <dbReference type="RefSeq" id="XP_075079914.1"/>
    </source>
</evidence>